<gene>
    <name evidence="2" type="ORF">FOB72_28915</name>
</gene>
<feature type="compositionally biased region" description="Polar residues" evidence="1">
    <location>
        <begin position="1"/>
        <end position="20"/>
    </location>
</feature>
<feature type="compositionally biased region" description="Basic and acidic residues" evidence="1">
    <location>
        <begin position="57"/>
        <end position="82"/>
    </location>
</feature>
<evidence type="ECO:0000313" key="3">
    <source>
        <dbReference type="Proteomes" id="UP000322822"/>
    </source>
</evidence>
<dbReference type="RefSeq" id="WP_150376630.1">
    <property type="nucleotide sequence ID" value="NZ_CP044067.1"/>
</dbReference>
<sequence length="105" mass="11020">MQKANASAQASKGPQKSSATAGKGKQQKPDTYQSAVDESLDMTFPASDPISPGAAAHAEKETQTRRDDVDWTLKRGSDHQPAGEKPAAHRKGSTDKSPGKTGSKT</sequence>
<accession>A0A5P2HDQ7</accession>
<organism evidence="2 3">
    <name type="scientific">Cupriavidus pauculus</name>
    <dbReference type="NCBI Taxonomy" id="82633"/>
    <lineage>
        <taxon>Bacteria</taxon>
        <taxon>Pseudomonadati</taxon>
        <taxon>Pseudomonadota</taxon>
        <taxon>Betaproteobacteria</taxon>
        <taxon>Burkholderiales</taxon>
        <taxon>Burkholderiaceae</taxon>
        <taxon>Cupriavidus</taxon>
    </lineage>
</organism>
<evidence type="ECO:0000256" key="1">
    <source>
        <dbReference type="SAM" id="MobiDB-lite"/>
    </source>
</evidence>
<dbReference type="OrthoDB" id="8966764at2"/>
<dbReference type="EMBL" id="CP044067">
    <property type="protein sequence ID" value="QET05958.1"/>
    <property type="molecule type" value="Genomic_DNA"/>
</dbReference>
<dbReference type="AlphaFoldDB" id="A0A5P2HDQ7"/>
<reference evidence="2 3" key="1">
    <citation type="submission" date="2019-09" db="EMBL/GenBank/DDBJ databases">
        <title>FDA dAtabase for Regulatory Grade micrObial Sequences (FDA-ARGOS): Supporting development and validation of Infectious Disease Dx tests.</title>
        <authorList>
            <person name="Sciortino C."/>
            <person name="Tallon L."/>
            <person name="Sadzewicz L."/>
            <person name="Vavikolanu K."/>
            <person name="Mehta A."/>
            <person name="Aluvathingal J."/>
            <person name="Nadendla S."/>
            <person name="Nandy P."/>
            <person name="Geyer C."/>
            <person name="Yan Y."/>
            <person name="Sichtig H."/>
        </authorList>
    </citation>
    <scope>NUCLEOTIDE SEQUENCE [LARGE SCALE GENOMIC DNA]</scope>
    <source>
        <strain evidence="2 3">FDAARGOS_664</strain>
    </source>
</reference>
<name>A0A5P2HDQ7_9BURK</name>
<feature type="region of interest" description="Disordered" evidence="1">
    <location>
        <begin position="1"/>
        <end position="105"/>
    </location>
</feature>
<proteinExistence type="predicted"/>
<dbReference type="Proteomes" id="UP000322822">
    <property type="component" value="Chromosome 2"/>
</dbReference>
<protein>
    <submittedName>
        <fullName evidence="2">Uncharacterized protein</fullName>
    </submittedName>
</protein>
<evidence type="ECO:0000313" key="2">
    <source>
        <dbReference type="EMBL" id="QET05958.1"/>
    </source>
</evidence>